<feature type="transmembrane region" description="Helical" evidence="6">
    <location>
        <begin position="41"/>
        <end position="62"/>
    </location>
</feature>
<dbReference type="GO" id="GO:0005886">
    <property type="term" value="C:plasma membrane"/>
    <property type="evidence" value="ECO:0007669"/>
    <property type="project" value="UniProtKB-SubCell"/>
</dbReference>
<keyword evidence="6" id="KW-1133">Transmembrane helix</keyword>
<name>A0A1F2WNU4_9ACTN</name>
<keyword evidence="5" id="KW-0418">Kinase</keyword>
<dbReference type="AlphaFoldDB" id="A0A1F2WNU4"/>
<dbReference type="PANTHER" id="PTHR42878:SF14">
    <property type="entry name" value="OSMOLARITY TWO-COMPONENT SYSTEM PROTEIN SSK1"/>
    <property type="match status" value="1"/>
</dbReference>
<dbReference type="GO" id="GO:0030295">
    <property type="term" value="F:protein kinase activator activity"/>
    <property type="evidence" value="ECO:0007669"/>
    <property type="project" value="TreeGrafter"/>
</dbReference>
<feature type="domain" description="Histidine kinase" evidence="7">
    <location>
        <begin position="105"/>
        <end position="321"/>
    </location>
</feature>
<comment type="catalytic activity">
    <reaction evidence="1">
        <text>ATP + protein L-histidine = ADP + protein N-phospho-L-histidine.</text>
        <dbReference type="EC" id="2.7.13.3"/>
    </reaction>
</comment>
<evidence type="ECO:0000256" key="4">
    <source>
        <dbReference type="ARBA" id="ARBA00022679"/>
    </source>
</evidence>
<dbReference type="Gene3D" id="1.10.287.130">
    <property type="match status" value="1"/>
</dbReference>
<dbReference type="InterPro" id="IPR036097">
    <property type="entry name" value="HisK_dim/P_sf"/>
</dbReference>
<dbReference type="InterPro" id="IPR050351">
    <property type="entry name" value="BphY/WalK/GraS-like"/>
</dbReference>
<dbReference type="GO" id="GO:0007234">
    <property type="term" value="P:osmosensory signaling via phosphorelay pathway"/>
    <property type="evidence" value="ECO:0007669"/>
    <property type="project" value="TreeGrafter"/>
</dbReference>
<dbReference type="SMART" id="SM00388">
    <property type="entry name" value="HisKA"/>
    <property type="match status" value="1"/>
</dbReference>
<feature type="transmembrane region" description="Helical" evidence="6">
    <location>
        <begin position="7"/>
        <end position="29"/>
    </location>
</feature>
<evidence type="ECO:0000256" key="2">
    <source>
        <dbReference type="ARBA" id="ARBA00004236"/>
    </source>
</evidence>
<dbReference type="Gene3D" id="3.30.565.10">
    <property type="entry name" value="Histidine kinase-like ATPase, C-terminal domain"/>
    <property type="match status" value="1"/>
</dbReference>
<dbReference type="GO" id="GO:0000156">
    <property type="term" value="F:phosphorelay response regulator activity"/>
    <property type="evidence" value="ECO:0007669"/>
    <property type="project" value="TreeGrafter"/>
</dbReference>
<keyword evidence="6" id="KW-0472">Membrane</keyword>
<dbReference type="EMBL" id="MELK01000022">
    <property type="protein sequence ID" value="OFW58518.1"/>
    <property type="molecule type" value="Genomic_DNA"/>
</dbReference>
<protein>
    <recommendedName>
        <fullName evidence="3">histidine kinase</fullName>
        <ecNumber evidence="3">2.7.13.3</ecNumber>
    </recommendedName>
</protein>
<evidence type="ECO:0000313" key="8">
    <source>
        <dbReference type="EMBL" id="OFW58518.1"/>
    </source>
</evidence>
<organism evidence="8 9">
    <name type="scientific">Candidatus Solincola sediminis</name>
    <dbReference type="NCBI Taxonomy" id="1797199"/>
    <lineage>
        <taxon>Bacteria</taxon>
        <taxon>Bacillati</taxon>
        <taxon>Actinomycetota</taxon>
        <taxon>Candidatus Geothermincolia</taxon>
        <taxon>Candidatus Geothermincolales</taxon>
        <taxon>Candidatus Geothermincolaceae</taxon>
        <taxon>Candidatus Solincola</taxon>
    </lineage>
</organism>
<dbReference type="SUPFAM" id="SSF47384">
    <property type="entry name" value="Homodimeric domain of signal transducing histidine kinase"/>
    <property type="match status" value="1"/>
</dbReference>
<keyword evidence="4" id="KW-0808">Transferase</keyword>
<dbReference type="PROSITE" id="PS50109">
    <property type="entry name" value="HIS_KIN"/>
    <property type="match status" value="1"/>
</dbReference>
<dbReference type="CDD" id="cd00082">
    <property type="entry name" value="HisKA"/>
    <property type="match status" value="1"/>
</dbReference>
<comment type="subcellular location">
    <subcellularLocation>
        <location evidence="2">Cell membrane</location>
    </subcellularLocation>
</comment>
<dbReference type="STRING" id="1797197.A2Y75_02925"/>
<dbReference type="EC" id="2.7.13.3" evidence="3"/>
<comment type="caution">
    <text evidence="8">The sequence shown here is derived from an EMBL/GenBank/DDBJ whole genome shotgun (WGS) entry which is preliminary data.</text>
</comment>
<evidence type="ECO:0000259" key="7">
    <source>
        <dbReference type="PROSITE" id="PS50109"/>
    </source>
</evidence>
<evidence type="ECO:0000256" key="3">
    <source>
        <dbReference type="ARBA" id="ARBA00012438"/>
    </source>
</evidence>
<reference evidence="8 9" key="1">
    <citation type="journal article" date="2016" name="Nat. Commun.">
        <title>Thousands of microbial genomes shed light on interconnected biogeochemical processes in an aquifer system.</title>
        <authorList>
            <person name="Anantharaman K."/>
            <person name="Brown C.T."/>
            <person name="Hug L.A."/>
            <person name="Sharon I."/>
            <person name="Castelle C.J."/>
            <person name="Probst A.J."/>
            <person name="Thomas B.C."/>
            <person name="Singh A."/>
            <person name="Wilkins M.J."/>
            <person name="Karaoz U."/>
            <person name="Brodie E.L."/>
            <person name="Williams K.H."/>
            <person name="Hubbard S.S."/>
            <person name="Banfield J.F."/>
        </authorList>
    </citation>
    <scope>NUCLEOTIDE SEQUENCE [LARGE SCALE GENOMIC DNA]</scope>
</reference>
<dbReference type="InterPro" id="IPR003661">
    <property type="entry name" value="HisK_dim/P_dom"/>
</dbReference>
<evidence type="ECO:0000256" key="1">
    <source>
        <dbReference type="ARBA" id="ARBA00000085"/>
    </source>
</evidence>
<sequence length="336" mass="37927">MVNKLKYSIIALCLALLYCGVFFGLHYLISSESPGQLIGSSPAIGIMLLVSLPVAFAIGYLWGAAKEQRAEFNRLMNHRKDHLEMVESLSDLLKQSEEARRMSSIAIQEMKHPLTSIVGYALTLHEYWDRLDDDSKRQFMDYIKVSASRLEGITNDLLRIMEFAHPTPRLDKEELNLAEIIDEVKNILEEIYRERNVKIGVRLPATLPRMVNDSSRLFDLFYNLLDICMRCTNDSKTVSLWCSHKASEIQLRLRSTPSIISGEKILKLGEWPPPEGEGELATLGMEYRLGEHLIEELGGKIRLDAVGETGISILVSLPTKQPEPSVPVMHQGHSVP</sequence>
<dbReference type="InterPro" id="IPR036890">
    <property type="entry name" value="HATPase_C_sf"/>
</dbReference>
<accession>A0A1F2WNU4</accession>
<evidence type="ECO:0000256" key="6">
    <source>
        <dbReference type="SAM" id="Phobius"/>
    </source>
</evidence>
<dbReference type="InterPro" id="IPR005467">
    <property type="entry name" value="His_kinase_dom"/>
</dbReference>
<dbReference type="SUPFAM" id="SSF55874">
    <property type="entry name" value="ATPase domain of HSP90 chaperone/DNA topoisomerase II/histidine kinase"/>
    <property type="match status" value="1"/>
</dbReference>
<evidence type="ECO:0000313" key="9">
    <source>
        <dbReference type="Proteomes" id="UP000177876"/>
    </source>
</evidence>
<dbReference type="Proteomes" id="UP000177876">
    <property type="component" value="Unassembled WGS sequence"/>
</dbReference>
<evidence type="ECO:0000256" key="5">
    <source>
        <dbReference type="ARBA" id="ARBA00022777"/>
    </source>
</evidence>
<dbReference type="PANTHER" id="PTHR42878">
    <property type="entry name" value="TWO-COMPONENT HISTIDINE KINASE"/>
    <property type="match status" value="1"/>
</dbReference>
<proteinExistence type="predicted"/>
<keyword evidence="6" id="KW-0812">Transmembrane</keyword>
<dbReference type="GO" id="GO:0000155">
    <property type="term" value="F:phosphorelay sensor kinase activity"/>
    <property type="evidence" value="ECO:0007669"/>
    <property type="project" value="InterPro"/>
</dbReference>
<dbReference type="Pfam" id="PF00512">
    <property type="entry name" value="HisKA"/>
    <property type="match status" value="1"/>
</dbReference>
<gene>
    <name evidence="8" type="ORF">A2Y75_02925</name>
</gene>